<evidence type="ECO:0000313" key="2">
    <source>
        <dbReference type="Proteomes" id="UP000276215"/>
    </source>
</evidence>
<gene>
    <name evidence="1" type="ORF">L873DRAFT_720612</name>
</gene>
<dbReference type="AlphaFoldDB" id="A0A3N4K4Z0"/>
<sequence>MRSKGRRQISILSCAANLLPFKFLWNHPSPLSGPLLFIVAEVNGTAPKNKLEINHAHTEGITIYRLRETRAPSSDISTIVDIIKCHSLPTYVLHILAPSLASKALVVQKTIPTLIVTSWTNDRELDTVSLQSSGRNRSSYDQENLLMSLARI</sequence>
<organism evidence="1 2">
    <name type="scientific">Choiromyces venosus 120613-1</name>
    <dbReference type="NCBI Taxonomy" id="1336337"/>
    <lineage>
        <taxon>Eukaryota</taxon>
        <taxon>Fungi</taxon>
        <taxon>Dikarya</taxon>
        <taxon>Ascomycota</taxon>
        <taxon>Pezizomycotina</taxon>
        <taxon>Pezizomycetes</taxon>
        <taxon>Pezizales</taxon>
        <taxon>Tuberaceae</taxon>
        <taxon>Choiromyces</taxon>
    </lineage>
</organism>
<keyword evidence="2" id="KW-1185">Reference proteome</keyword>
<proteinExistence type="predicted"/>
<name>A0A3N4K4Z0_9PEZI</name>
<dbReference type="EMBL" id="ML120376">
    <property type="protein sequence ID" value="RPB00975.1"/>
    <property type="molecule type" value="Genomic_DNA"/>
</dbReference>
<evidence type="ECO:0000313" key="1">
    <source>
        <dbReference type="EMBL" id="RPB00975.1"/>
    </source>
</evidence>
<accession>A0A3N4K4Z0</accession>
<dbReference type="Proteomes" id="UP000276215">
    <property type="component" value="Unassembled WGS sequence"/>
</dbReference>
<reference evidence="1 2" key="1">
    <citation type="journal article" date="2018" name="Nat. Ecol. Evol.">
        <title>Pezizomycetes genomes reveal the molecular basis of ectomycorrhizal truffle lifestyle.</title>
        <authorList>
            <person name="Murat C."/>
            <person name="Payen T."/>
            <person name="Noel B."/>
            <person name="Kuo A."/>
            <person name="Morin E."/>
            <person name="Chen J."/>
            <person name="Kohler A."/>
            <person name="Krizsan K."/>
            <person name="Balestrini R."/>
            <person name="Da Silva C."/>
            <person name="Montanini B."/>
            <person name="Hainaut M."/>
            <person name="Levati E."/>
            <person name="Barry K.W."/>
            <person name="Belfiori B."/>
            <person name="Cichocki N."/>
            <person name="Clum A."/>
            <person name="Dockter R.B."/>
            <person name="Fauchery L."/>
            <person name="Guy J."/>
            <person name="Iotti M."/>
            <person name="Le Tacon F."/>
            <person name="Lindquist E.A."/>
            <person name="Lipzen A."/>
            <person name="Malagnac F."/>
            <person name="Mello A."/>
            <person name="Molinier V."/>
            <person name="Miyauchi S."/>
            <person name="Poulain J."/>
            <person name="Riccioni C."/>
            <person name="Rubini A."/>
            <person name="Sitrit Y."/>
            <person name="Splivallo R."/>
            <person name="Traeger S."/>
            <person name="Wang M."/>
            <person name="Zifcakova L."/>
            <person name="Wipf D."/>
            <person name="Zambonelli A."/>
            <person name="Paolocci F."/>
            <person name="Nowrousian M."/>
            <person name="Ottonello S."/>
            <person name="Baldrian P."/>
            <person name="Spatafora J.W."/>
            <person name="Henrissat B."/>
            <person name="Nagy L.G."/>
            <person name="Aury J.M."/>
            <person name="Wincker P."/>
            <person name="Grigoriev I.V."/>
            <person name="Bonfante P."/>
            <person name="Martin F.M."/>
        </authorList>
    </citation>
    <scope>NUCLEOTIDE SEQUENCE [LARGE SCALE GENOMIC DNA]</scope>
    <source>
        <strain evidence="1 2">120613-1</strain>
    </source>
</reference>
<protein>
    <submittedName>
        <fullName evidence="1">Uncharacterized protein</fullName>
    </submittedName>
</protein>